<dbReference type="AlphaFoldDB" id="A0A4Q7M866"/>
<dbReference type="Proteomes" id="UP000293433">
    <property type="component" value="Unassembled WGS sequence"/>
</dbReference>
<organism evidence="2 3">
    <name type="scientific">Sphaerotilus mobilis</name>
    <dbReference type="NCBI Taxonomy" id="47994"/>
    <lineage>
        <taxon>Bacteria</taxon>
        <taxon>Pseudomonadati</taxon>
        <taxon>Pseudomonadota</taxon>
        <taxon>Betaproteobacteria</taxon>
        <taxon>Burkholderiales</taxon>
        <taxon>Sphaerotilaceae</taxon>
        <taxon>Sphaerotilus</taxon>
    </lineage>
</organism>
<proteinExistence type="predicted"/>
<gene>
    <name evidence="2" type="ORF">EV685_0033</name>
</gene>
<accession>A0A4Q7M866</accession>
<dbReference type="RefSeq" id="WP_165396670.1">
    <property type="nucleotide sequence ID" value="NZ_SGWV01000001.1"/>
</dbReference>
<name>A0A4Q7M866_9BURK</name>
<reference evidence="2 3" key="1">
    <citation type="submission" date="2019-02" db="EMBL/GenBank/DDBJ databases">
        <title>Genomic Encyclopedia of Type Strains, Phase IV (KMG-IV): sequencing the most valuable type-strain genomes for metagenomic binning, comparative biology and taxonomic classification.</title>
        <authorList>
            <person name="Goeker M."/>
        </authorList>
    </citation>
    <scope>NUCLEOTIDE SEQUENCE [LARGE SCALE GENOMIC DNA]</scope>
    <source>
        <strain evidence="2 3">DSM 10617</strain>
    </source>
</reference>
<sequence length="89" mass="9933">MPLGPVSAGWLAKVGVHRVADVKARDAVRLYLDVRAIWPAASLNLLWALVALQDGCHWREVAVERRTELLMRLDDLGAAPRRAPSRRPD</sequence>
<dbReference type="Pfam" id="PF04994">
    <property type="entry name" value="TfoX_C"/>
    <property type="match status" value="1"/>
</dbReference>
<keyword evidence="3" id="KW-1185">Reference proteome</keyword>
<protein>
    <submittedName>
        <fullName evidence="2">DNA transformation protein</fullName>
    </submittedName>
</protein>
<evidence type="ECO:0000313" key="3">
    <source>
        <dbReference type="Proteomes" id="UP000293433"/>
    </source>
</evidence>
<dbReference type="EMBL" id="SGWV01000001">
    <property type="protein sequence ID" value="RZS63317.1"/>
    <property type="molecule type" value="Genomic_DNA"/>
</dbReference>
<dbReference type="InterPro" id="IPR047525">
    <property type="entry name" value="TfoX-like"/>
</dbReference>
<feature type="domain" description="TfoX C-terminal" evidence="1">
    <location>
        <begin position="3"/>
        <end position="71"/>
    </location>
</feature>
<dbReference type="InterPro" id="IPR007077">
    <property type="entry name" value="TfoX_C"/>
</dbReference>
<evidence type="ECO:0000259" key="1">
    <source>
        <dbReference type="Pfam" id="PF04994"/>
    </source>
</evidence>
<dbReference type="Gene3D" id="1.10.150.20">
    <property type="entry name" value="5' to 3' exonuclease, C-terminal subdomain"/>
    <property type="match status" value="1"/>
</dbReference>
<comment type="caution">
    <text evidence="2">The sequence shown here is derived from an EMBL/GenBank/DDBJ whole genome shotgun (WGS) entry which is preliminary data.</text>
</comment>
<dbReference type="PANTHER" id="PTHR36121:SF1">
    <property type="entry name" value="PROTEIN SXY"/>
    <property type="match status" value="1"/>
</dbReference>
<dbReference type="PANTHER" id="PTHR36121">
    <property type="entry name" value="PROTEIN SXY"/>
    <property type="match status" value="1"/>
</dbReference>
<evidence type="ECO:0000313" key="2">
    <source>
        <dbReference type="EMBL" id="RZS63317.1"/>
    </source>
</evidence>